<dbReference type="eggNOG" id="ENOG502S2PQ">
    <property type="taxonomic scope" value="Eukaryota"/>
</dbReference>
<dbReference type="PROSITE" id="PS50222">
    <property type="entry name" value="EF_HAND_2"/>
    <property type="match status" value="1"/>
</dbReference>
<gene>
    <name evidence="4" type="ORF">NEMVEDRAFT_v1g244796</name>
</gene>
<reference evidence="4 5" key="1">
    <citation type="journal article" date="2007" name="Science">
        <title>Sea anemone genome reveals ancestral eumetazoan gene repertoire and genomic organization.</title>
        <authorList>
            <person name="Putnam N.H."/>
            <person name="Srivastava M."/>
            <person name="Hellsten U."/>
            <person name="Dirks B."/>
            <person name="Chapman J."/>
            <person name="Salamov A."/>
            <person name="Terry A."/>
            <person name="Shapiro H."/>
            <person name="Lindquist E."/>
            <person name="Kapitonov V.V."/>
            <person name="Jurka J."/>
            <person name="Genikhovich G."/>
            <person name="Grigoriev I.V."/>
            <person name="Lucas S.M."/>
            <person name="Steele R.E."/>
            <person name="Finnerty J.R."/>
            <person name="Technau U."/>
            <person name="Martindale M.Q."/>
            <person name="Rokhsar D.S."/>
        </authorList>
    </citation>
    <scope>NUCLEOTIDE SEQUENCE [LARGE SCALE GENOMIC DNA]</scope>
    <source>
        <strain evidence="5">CH2 X CH6</strain>
    </source>
</reference>
<dbReference type="SMART" id="SM00054">
    <property type="entry name" value="EFh"/>
    <property type="match status" value="2"/>
</dbReference>
<dbReference type="EMBL" id="DS469640">
    <property type="protein sequence ID" value="EDO37731.1"/>
    <property type="molecule type" value="Genomic_DNA"/>
</dbReference>
<dbReference type="HOGENOM" id="CLU_499045_0_0_1"/>
<dbReference type="InterPro" id="IPR018247">
    <property type="entry name" value="EF_Hand_1_Ca_BS"/>
</dbReference>
<organism evidence="4 5">
    <name type="scientific">Nematostella vectensis</name>
    <name type="common">Starlet sea anemone</name>
    <dbReference type="NCBI Taxonomy" id="45351"/>
    <lineage>
        <taxon>Eukaryota</taxon>
        <taxon>Metazoa</taxon>
        <taxon>Cnidaria</taxon>
        <taxon>Anthozoa</taxon>
        <taxon>Hexacorallia</taxon>
        <taxon>Actiniaria</taxon>
        <taxon>Edwardsiidae</taxon>
        <taxon>Nematostella</taxon>
    </lineage>
</organism>
<dbReference type="PROSITE" id="PS00018">
    <property type="entry name" value="EF_HAND_1"/>
    <property type="match status" value="1"/>
</dbReference>
<dbReference type="GO" id="GO:0005509">
    <property type="term" value="F:calcium ion binding"/>
    <property type="evidence" value="ECO:0007669"/>
    <property type="project" value="InterPro"/>
</dbReference>
<evidence type="ECO:0000256" key="1">
    <source>
        <dbReference type="ARBA" id="ARBA00022837"/>
    </source>
</evidence>
<accession>A7SEX3</accession>
<keyword evidence="1" id="KW-0106">Calcium</keyword>
<keyword evidence="5" id="KW-1185">Reference proteome</keyword>
<dbReference type="Proteomes" id="UP000001593">
    <property type="component" value="Unassembled WGS sequence"/>
</dbReference>
<proteinExistence type="predicted"/>
<dbReference type="AlphaFoldDB" id="A7SEX3"/>
<dbReference type="InParanoid" id="A7SEX3"/>
<evidence type="ECO:0000313" key="4">
    <source>
        <dbReference type="EMBL" id="EDO37731.1"/>
    </source>
</evidence>
<dbReference type="InterPro" id="IPR002048">
    <property type="entry name" value="EF_hand_dom"/>
</dbReference>
<evidence type="ECO:0000256" key="2">
    <source>
        <dbReference type="SAM" id="MobiDB-lite"/>
    </source>
</evidence>
<dbReference type="InterPro" id="IPR011992">
    <property type="entry name" value="EF-hand-dom_pair"/>
</dbReference>
<feature type="region of interest" description="Disordered" evidence="2">
    <location>
        <begin position="231"/>
        <end position="253"/>
    </location>
</feature>
<dbReference type="CDD" id="cd00051">
    <property type="entry name" value="EFh"/>
    <property type="match status" value="1"/>
</dbReference>
<evidence type="ECO:0000313" key="5">
    <source>
        <dbReference type="Proteomes" id="UP000001593"/>
    </source>
</evidence>
<name>A7SEX3_NEMVE</name>
<dbReference type="OrthoDB" id="418595at2759"/>
<dbReference type="Pfam" id="PF13499">
    <property type="entry name" value="EF-hand_7"/>
    <property type="match status" value="1"/>
</dbReference>
<sequence>MHRRLLGPQSWGENCFENERKAAVRSWVQRLNHHSDARTERENLDILPSIRPATVPIGFRNGDIHKGGIEVGVSLPAITNLASMENKTTDKNLGEGYLFNLKHSGLYQDGENSDDSISVSSDTSVRTWQELVARVIADENSPYYKDALGRCNKEVIQGNSSFAGRRTVYREMSSKKGKSKMKNQRYTRNAFQPQAGFKDTDGTYDHCPRMQEDTWWGYSADTPGREVAEAHTVRGRSRKEGAARETEGSSDEEKWAENRLVTIYEDKGKPNRKIPLTSYRRKSVLFSNKQELADLAEELCNSAKRFSAFPEKMLEWFTFNYYRLIDVFKRFDTDNSGKLSYDEFFLGMQDLGAPVTMTEAYMLAMSLDEDNDETIDYNEVSKIKRTLRNGAVARRVSTDKEKGQEGLDSRVQLRPCPNCEIGIWEPVLNEAPRYICLHLTNLGLPYKDAFIGQFTTHVKSDITIYGITRIVKSELGGSAVDIRILRKKATKKEQRAETEILDQGLKLRDCGYSGGTSRDKPQHVELFYDYEYPKLDCPLLLANFYK</sequence>
<feature type="domain" description="EF-hand" evidence="3">
    <location>
        <begin position="323"/>
        <end position="354"/>
    </location>
</feature>
<dbReference type="Gene3D" id="1.10.238.10">
    <property type="entry name" value="EF-hand"/>
    <property type="match status" value="1"/>
</dbReference>
<dbReference type="SUPFAM" id="SSF47473">
    <property type="entry name" value="EF-hand"/>
    <property type="match status" value="1"/>
</dbReference>
<evidence type="ECO:0000259" key="3">
    <source>
        <dbReference type="PROSITE" id="PS50222"/>
    </source>
</evidence>
<protein>
    <recommendedName>
        <fullName evidence="3">EF-hand domain-containing protein</fullName>
    </recommendedName>
</protein>
<dbReference type="KEGG" id="nve:5509242"/>
<dbReference type="STRING" id="45351.A7SEX3"/>